<evidence type="ECO:0000256" key="2">
    <source>
        <dbReference type="ARBA" id="ARBA00022448"/>
    </source>
</evidence>
<keyword evidence="6 8" id="KW-1133">Transmembrane helix</keyword>
<dbReference type="InterPro" id="IPR020846">
    <property type="entry name" value="MFS_dom"/>
</dbReference>
<protein>
    <submittedName>
        <fullName evidence="10">Facilitated trehalose transporter Tret1-like</fullName>
    </submittedName>
</protein>
<evidence type="ECO:0000256" key="5">
    <source>
        <dbReference type="ARBA" id="ARBA00022692"/>
    </source>
</evidence>
<evidence type="ECO:0000259" key="9">
    <source>
        <dbReference type="PROSITE" id="PS50850"/>
    </source>
</evidence>
<dbReference type="RefSeq" id="XP_028128569.1">
    <property type="nucleotide sequence ID" value="XM_028272768.1"/>
</dbReference>
<evidence type="ECO:0000256" key="7">
    <source>
        <dbReference type="ARBA" id="ARBA00023136"/>
    </source>
</evidence>
<dbReference type="InterPro" id="IPR005828">
    <property type="entry name" value="MFS_sugar_transport-like"/>
</dbReference>
<evidence type="ECO:0000256" key="4">
    <source>
        <dbReference type="ARBA" id="ARBA00022597"/>
    </source>
</evidence>
<dbReference type="Gene3D" id="1.20.1250.20">
    <property type="entry name" value="MFS general substrate transporter like domains"/>
    <property type="match status" value="1"/>
</dbReference>
<dbReference type="Pfam" id="PF00083">
    <property type="entry name" value="Sugar_tr"/>
    <property type="match status" value="1"/>
</dbReference>
<dbReference type="GO" id="GO:0005886">
    <property type="term" value="C:plasma membrane"/>
    <property type="evidence" value="ECO:0007669"/>
    <property type="project" value="UniProtKB-SubCell"/>
</dbReference>
<name>A0A6P7EZ63_DIAVI</name>
<evidence type="ECO:0000256" key="3">
    <source>
        <dbReference type="ARBA" id="ARBA00022475"/>
    </source>
</evidence>
<dbReference type="FunFam" id="1.20.1250.20:FF:000218">
    <property type="entry name" value="facilitated trehalose transporter Tret1"/>
    <property type="match status" value="1"/>
</dbReference>
<keyword evidence="5 8" id="KW-0812">Transmembrane</keyword>
<feature type="transmembrane region" description="Helical" evidence="8">
    <location>
        <begin position="256"/>
        <end position="282"/>
    </location>
</feature>
<feature type="transmembrane region" description="Helical" evidence="8">
    <location>
        <begin position="20"/>
        <end position="40"/>
    </location>
</feature>
<organism evidence="10">
    <name type="scientific">Diabrotica virgifera virgifera</name>
    <name type="common">western corn rootworm</name>
    <dbReference type="NCBI Taxonomy" id="50390"/>
    <lineage>
        <taxon>Eukaryota</taxon>
        <taxon>Metazoa</taxon>
        <taxon>Ecdysozoa</taxon>
        <taxon>Arthropoda</taxon>
        <taxon>Hexapoda</taxon>
        <taxon>Insecta</taxon>
        <taxon>Pterygota</taxon>
        <taxon>Neoptera</taxon>
        <taxon>Endopterygota</taxon>
        <taxon>Coleoptera</taxon>
        <taxon>Polyphaga</taxon>
        <taxon>Cucujiformia</taxon>
        <taxon>Chrysomeloidea</taxon>
        <taxon>Chrysomelidae</taxon>
        <taxon>Galerucinae</taxon>
        <taxon>Diabroticina</taxon>
        <taxon>Diabroticites</taxon>
        <taxon>Diabrotica</taxon>
    </lineage>
</organism>
<feature type="transmembrane region" description="Helical" evidence="8">
    <location>
        <begin position="421"/>
        <end position="443"/>
    </location>
</feature>
<sequence length="464" mass="52001">MGVILHFTAKEYEKNWPQIIAIVIGGLAGLSNGLLFSWSSPFLLKITQDKVNYDITEQEGSFFNTIQPIALIITCPIFSKLSDVIGRKRTLMLIVIPQIGSWLCAALGRSVYMFYLSRIFSGMADGCLFATLPTYIGEVANPTVRGIWGNAVAMSLYLGEFLINVLGSYLGVTTTSWVCLPISVLFFVLFWFMPESPYYYIMKGNEQEAKNSLRFLKRIKNIDEIFNNCKFAVERQLSESGTWGDLFKIKSNRKALIAGVFLRFSQQLAGMSVFLTYTQFIFQKSGNNMSHEEASIVFMGLVVTLNLFAVIFVVKRFGRIFCYTVSMVTTSGVLYAMAAYFYLDGNTNIDVSYVTWIPVACMMSYLLFASIGISVIPTLMLGELYSASIKSKAMTILIIIFGMGNFLTTTIFYHLNTLLGLYAPFLLFAVSNTVCAILSRYVIPETKGKTLEEIQQILKGDMKN</sequence>
<keyword evidence="7 8" id="KW-0472">Membrane</keyword>
<proteinExistence type="predicted"/>
<dbReference type="InterPro" id="IPR005829">
    <property type="entry name" value="Sugar_transporter_CS"/>
</dbReference>
<feature type="transmembrane region" description="Helical" evidence="8">
    <location>
        <begin position="294"/>
        <end position="314"/>
    </location>
</feature>
<feature type="transmembrane region" description="Helical" evidence="8">
    <location>
        <begin position="321"/>
        <end position="343"/>
    </location>
</feature>
<dbReference type="InterPro" id="IPR050549">
    <property type="entry name" value="MFS_Trehalose_Transporter"/>
</dbReference>
<feature type="transmembrane region" description="Helical" evidence="8">
    <location>
        <begin position="355"/>
        <end position="381"/>
    </location>
</feature>
<feature type="transmembrane region" description="Helical" evidence="8">
    <location>
        <begin position="393"/>
        <end position="415"/>
    </location>
</feature>
<keyword evidence="3" id="KW-1003">Cell membrane</keyword>
<evidence type="ECO:0000256" key="1">
    <source>
        <dbReference type="ARBA" id="ARBA00004651"/>
    </source>
</evidence>
<keyword evidence="4" id="KW-0762">Sugar transport</keyword>
<feature type="transmembrane region" description="Helical" evidence="8">
    <location>
        <begin position="90"/>
        <end position="108"/>
    </location>
</feature>
<feature type="domain" description="Major facilitator superfamily (MFS) profile" evidence="9">
    <location>
        <begin position="17"/>
        <end position="447"/>
    </location>
</feature>
<dbReference type="SUPFAM" id="SSF103473">
    <property type="entry name" value="MFS general substrate transporter"/>
    <property type="match status" value="1"/>
</dbReference>
<dbReference type="InterPro" id="IPR036259">
    <property type="entry name" value="MFS_trans_sf"/>
</dbReference>
<dbReference type="AlphaFoldDB" id="A0A6P7EZ63"/>
<dbReference type="PROSITE" id="PS50850">
    <property type="entry name" value="MFS"/>
    <property type="match status" value="1"/>
</dbReference>
<dbReference type="GO" id="GO:0022857">
    <property type="term" value="F:transmembrane transporter activity"/>
    <property type="evidence" value="ECO:0007669"/>
    <property type="project" value="InterPro"/>
</dbReference>
<dbReference type="InParanoid" id="A0A6P7EZ63"/>
<keyword evidence="2" id="KW-0813">Transport</keyword>
<comment type="subcellular location">
    <subcellularLocation>
        <location evidence="1">Cell membrane</location>
        <topology evidence="1">Multi-pass membrane protein</topology>
    </subcellularLocation>
</comment>
<feature type="transmembrane region" description="Helical" evidence="8">
    <location>
        <begin position="175"/>
        <end position="193"/>
    </location>
</feature>
<accession>A0A6P7EZ63</accession>
<gene>
    <name evidence="10" type="primary">LOC114324872</name>
</gene>
<evidence type="ECO:0000313" key="10">
    <source>
        <dbReference type="RefSeq" id="XP_028128569.1"/>
    </source>
</evidence>
<evidence type="ECO:0000256" key="6">
    <source>
        <dbReference type="ARBA" id="ARBA00022989"/>
    </source>
</evidence>
<evidence type="ECO:0000256" key="8">
    <source>
        <dbReference type="SAM" id="Phobius"/>
    </source>
</evidence>
<dbReference type="PANTHER" id="PTHR48021">
    <property type="match status" value="1"/>
</dbReference>
<dbReference type="PROSITE" id="PS00217">
    <property type="entry name" value="SUGAR_TRANSPORT_2"/>
    <property type="match status" value="1"/>
</dbReference>
<reference evidence="10" key="1">
    <citation type="submission" date="2025-08" db="UniProtKB">
        <authorList>
            <consortium name="RefSeq"/>
        </authorList>
    </citation>
    <scope>IDENTIFICATION</scope>
    <source>
        <tissue evidence="10">Whole insect</tissue>
    </source>
</reference>
<feature type="transmembrane region" description="Helical" evidence="8">
    <location>
        <begin position="60"/>
        <end position="78"/>
    </location>
</feature>
<dbReference type="PANTHER" id="PTHR48021:SF46">
    <property type="entry name" value="MAJOR FACILITATOR SUPERFAMILY (MFS) PROFILE DOMAIN-CONTAINING PROTEIN"/>
    <property type="match status" value="1"/>
</dbReference>